<proteinExistence type="predicted"/>
<comment type="caution">
    <text evidence="1">The sequence shown here is derived from an EMBL/GenBank/DDBJ whole genome shotgun (WGS) entry which is preliminary data.</text>
</comment>
<dbReference type="Proteomes" id="UP001183388">
    <property type="component" value="Unassembled WGS sequence"/>
</dbReference>
<evidence type="ECO:0000313" key="2">
    <source>
        <dbReference type="Proteomes" id="UP001183388"/>
    </source>
</evidence>
<accession>A0ABU2L5J0</accession>
<dbReference type="InterPro" id="IPR002514">
    <property type="entry name" value="Transposase_8"/>
</dbReference>
<keyword evidence="2" id="KW-1185">Reference proteome</keyword>
<dbReference type="RefSeq" id="WP_311629576.1">
    <property type="nucleotide sequence ID" value="NZ_JAVREN010000007.1"/>
</dbReference>
<reference evidence="2" key="1">
    <citation type="submission" date="2023-07" db="EMBL/GenBank/DDBJ databases">
        <title>30 novel species of actinomycetes from the DSMZ collection.</title>
        <authorList>
            <person name="Nouioui I."/>
        </authorList>
    </citation>
    <scope>NUCLEOTIDE SEQUENCE [LARGE SCALE GENOMIC DNA]</scope>
    <source>
        <strain evidence="2">DSM 44917</strain>
    </source>
</reference>
<dbReference type="SUPFAM" id="SSF48295">
    <property type="entry name" value="TrpR-like"/>
    <property type="match status" value="1"/>
</dbReference>
<protein>
    <submittedName>
        <fullName evidence="1">Transposase</fullName>
    </submittedName>
</protein>
<evidence type="ECO:0000313" key="1">
    <source>
        <dbReference type="EMBL" id="MDT0306637.1"/>
    </source>
</evidence>
<gene>
    <name evidence="1" type="ORF">RM780_06635</name>
</gene>
<name>A0ABU2L5J0_9ACTN</name>
<dbReference type="InterPro" id="IPR010921">
    <property type="entry name" value="Trp_repressor/repl_initiator"/>
</dbReference>
<dbReference type="Gene3D" id="1.10.10.10">
    <property type="entry name" value="Winged helix-like DNA-binding domain superfamily/Winged helix DNA-binding domain"/>
    <property type="match status" value="1"/>
</dbReference>
<dbReference type="EMBL" id="JAVREN010000007">
    <property type="protein sequence ID" value="MDT0306637.1"/>
    <property type="molecule type" value="Genomic_DNA"/>
</dbReference>
<dbReference type="InterPro" id="IPR036388">
    <property type="entry name" value="WH-like_DNA-bd_sf"/>
</dbReference>
<dbReference type="Pfam" id="PF01527">
    <property type="entry name" value="HTH_Tnp_1"/>
    <property type="match status" value="1"/>
</dbReference>
<organism evidence="1 2">
    <name type="scientific">Streptomyces boetiae</name>
    <dbReference type="NCBI Taxonomy" id="3075541"/>
    <lineage>
        <taxon>Bacteria</taxon>
        <taxon>Bacillati</taxon>
        <taxon>Actinomycetota</taxon>
        <taxon>Actinomycetes</taxon>
        <taxon>Kitasatosporales</taxon>
        <taxon>Streptomycetaceae</taxon>
        <taxon>Streptomyces</taxon>
    </lineage>
</organism>
<sequence>MARAPAMPVEAKVQIILSVLSGRTSAAEEARRHGVSGQTISMWKKQFIEGGRAGLAGELREHPCDVRELRREIERLKIALGEAHLKLRWQRQDDAAAGCCTPPAA</sequence>